<gene>
    <name evidence="16" type="ORF">Ataiwa_37460</name>
</gene>
<dbReference type="Pfam" id="PF00593">
    <property type="entry name" value="TonB_dep_Rec_b-barrel"/>
    <property type="match status" value="1"/>
</dbReference>
<reference evidence="16 17" key="1">
    <citation type="submission" date="2023-08" db="EMBL/GenBank/DDBJ databases">
        <title>Draft genome sequence of Algoriphagus taiwanensis.</title>
        <authorList>
            <person name="Takatani N."/>
            <person name="Hosokawa M."/>
            <person name="Sawabe T."/>
        </authorList>
    </citation>
    <scope>NUCLEOTIDE SEQUENCE [LARGE SCALE GENOMIC DNA]</scope>
    <source>
        <strain evidence="16 17">JCM 19755</strain>
    </source>
</reference>
<dbReference type="NCBIfam" id="TIGR04057">
    <property type="entry name" value="SusC_RagA_signa"/>
    <property type="match status" value="1"/>
</dbReference>
<dbReference type="InterPro" id="IPR037066">
    <property type="entry name" value="Plug_dom_sf"/>
</dbReference>
<feature type="domain" description="TonB-dependent receptor plug" evidence="15">
    <location>
        <begin position="121"/>
        <end position="243"/>
    </location>
</feature>
<keyword evidence="3 12" id="KW-1134">Transmembrane beta strand</keyword>
<evidence type="ECO:0000256" key="7">
    <source>
        <dbReference type="ARBA" id="ARBA00023004"/>
    </source>
</evidence>
<dbReference type="PANTHER" id="PTHR32552:SF68">
    <property type="entry name" value="FERRICHROME OUTER MEMBRANE TRANSPORTER_PHAGE RECEPTOR"/>
    <property type="match status" value="1"/>
</dbReference>
<keyword evidence="2 12" id="KW-0813">Transport</keyword>
<evidence type="ECO:0000259" key="15">
    <source>
        <dbReference type="Pfam" id="PF07715"/>
    </source>
</evidence>
<keyword evidence="10 12" id="KW-0472">Membrane</keyword>
<keyword evidence="5 12" id="KW-0812">Transmembrane</keyword>
<evidence type="ECO:0000256" key="10">
    <source>
        <dbReference type="ARBA" id="ARBA00023136"/>
    </source>
</evidence>
<proteinExistence type="inferred from homology"/>
<keyword evidence="9 13" id="KW-0798">TonB box</keyword>
<dbReference type="Proteomes" id="UP001307705">
    <property type="component" value="Unassembled WGS sequence"/>
</dbReference>
<keyword evidence="6" id="KW-0732">Signal</keyword>
<comment type="subcellular location">
    <subcellularLocation>
        <location evidence="1 12">Cell outer membrane</location>
        <topology evidence="1 12">Multi-pass membrane protein</topology>
    </subcellularLocation>
</comment>
<keyword evidence="11 12" id="KW-0998">Cell outer membrane</keyword>
<dbReference type="Gene3D" id="2.60.40.1120">
    <property type="entry name" value="Carboxypeptidase-like, regulatory domain"/>
    <property type="match status" value="1"/>
</dbReference>
<evidence type="ECO:0000313" key="17">
    <source>
        <dbReference type="Proteomes" id="UP001307705"/>
    </source>
</evidence>
<dbReference type="Pfam" id="PF07715">
    <property type="entry name" value="Plug"/>
    <property type="match status" value="1"/>
</dbReference>
<evidence type="ECO:0000256" key="11">
    <source>
        <dbReference type="ARBA" id="ARBA00023237"/>
    </source>
</evidence>
<accession>A0ABQ6Q5M1</accession>
<keyword evidence="17" id="KW-1185">Reference proteome</keyword>
<dbReference type="InterPro" id="IPR039426">
    <property type="entry name" value="TonB-dep_rcpt-like"/>
</dbReference>
<dbReference type="InterPro" id="IPR036942">
    <property type="entry name" value="Beta-barrel_TonB_sf"/>
</dbReference>
<protein>
    <submittedName>
        <fullName evidence="16">SusC/RagA family TonB-linked outer membrane protein</fullName>
    </submittedName>
</protein>
<dbReference type="InterPro" id="IPR000531">
    <property type="entry name" value="Beta-barrel_TonB"/>
</dbReference>
<evidence type="ECO:0000313" key="16">
    <source>
        <dbReference type="EMBL" id="GMQ35473.1"/>
    </source>
</evidence>
<evidence type="ECO:0000256" key="1">
    <source>
        <dbReference type="ARBA" id="ARBA00004571"/>
    </source>
</evidence>
<evidence type="ECO:0000256" key="6">
    <source>
        <dbReference type="ARBA" id="ARBA00022729"/>
    </source>
</evidence>
<feature type="domain" description="TonB-dependent receptor-like beta-barrel" evidence="14">
    <location>
        <begin position="466"/>
        <end position="859"/>
    </location>
</feature>
<keyword evidence="4" id="KW-0410">Iron transport</keyword>
<dbReference type="RefSeq" id="WP_338230299.1">
    <property type="nucleotide sequence ID" value="NZ_BTPE01000019.1"/>
</dbReference>
<comment type="caution">
    <text evidence="16">The sequence shown here is derived from an EMBL/GenBank/DDBJ whole genome shotgun (WGS) entry which is preliminary data.</text>
</comment>
<comment type="similarity">
    <text evidence="12 13">Belongs to the TonB-dependent receptor family.</text>
</comment>
<dbReference type="Gene3D" id="2.40.170.20">
    <property type="entry name" value="TonB-dependent receptor, beta-barrel domain"/>
    <property type="match status" value="1"/>
</dbReference>
<dbReference type="Gene3D" id="2.170.130.10">
    <property type="entry name" value="TonB-dependent receptor, plug domain"/>
    <property type="match status" value="1"/>
</dbReference>
<evidence type="ECO:0000256" key="5">
    <source>
        <dbReference type="ARBA" id="ARBA00022692"/>
    </source>
</evidence>
<dbReference type="InterPro" id="IPR012910">
    <property type="entry name" value="Plug_dom"/>
</dbReference>
<dbReference type="InterPro" id="IPR023996">
    <property type="entry name" value="TonB-dep_OMP_SusC/RagA"/>
</dbReference>
<dbReference type="PROSITE" id="PS52016">
    <property type="entry name" value="TONB_DEPENDENT_REC_3"/>
    <property type="match status" value="1"/>
</dbReference>
<evidence type="ECO:0000259" key="14">
    <source>
        <dbReference type="Pfam" id="PF00593"/>
    </source>
</evidence>
<sequence>MIARKSIWTGMLTFGMLFILNLSLAQQQLITGKVSDANNQPLPGATVLVKGTTRGTVTDVDGSYSIQAASGEALVFSFVGFEAVEITVGSSSRINVVLTEGVALNEVVVTALGVERETKALGYSVQAVDGDRFTEARETNVINSLSGRVAGVQITNSSAGLGGSSRVVIRGESSLNINANQPLFVVDGMPISNNIVGSSGSGNQEVDYGNAAGEINPDDIESMTVLKGPAAAALYGSRAANGAILITTKSGKGKKGLGVQINSNTTFDNVLVLPDWQDKYGQGNNGQFEFVNGAGAGIADGVDESWGPQMDTGLLIPQFDSPRSVSGFRGGDLNAPVGSTITPTPWVSQPDNINDFFETGLTLANNVSIEGANDKSNIRLSFTNLDQKGIVPNTDLNRNTFALNGGINVTDKLKVNSIVNYQRTNSGNRPNISYGTENLMYLWIWYGRQINTRNLRDYWMPGLEGVQQFNYNYNYHDNPYFNVYENTNGQSKDRIFGNVSISYQFTPKLSLMLRTGLDTYNELRDRRRAFSTQRFPRGNYREDDVFFNEQNSDFLLTYSETTKPVWSYSVALGGNAMRQENRYVQTVAPQLLIPGIYNFTNTAVNLQVNQFTSEKRINSIYGFGQIGFKNILFLDVTGRNDWSSTLPADNNSYFYPSATLSAVISDMVELPSLFSFMKVRAAYAEVGNDTDPYALTNVFNPAVAWGSIQAKSESNRLSNADLKPERTASFETGLDVRFFDGRLGLDFTYFDNRTRNQIIPIELDIATGYASRIINAGEIQNKGIEVVLSGRPVQSPSGFNWDFMANFTRTRGYVLELTEGLDTYTLTGRNGANIQARVGERMGNIYGVGFARVEDPNSPFFGQIIHNTTGTPLRDPELKLQGNYNPDWMLGLQNTFSYKGLSLGFLLDFRYGGIVVSRTKTIGSTSGQLEETLFGRENGYDLSVEGNGIISEGVVQNADGSFSPNTVKITSRNWHNRYYERNNVEAAKYDATFLKLREVTIGYTIPRSVLGRLPIQDLKISLVGRNLALWTENPHFDPETLSMGGGTLIPGVEDMSFPSTRSIGFNINLKF</sequence>
<evidence type="ECO:0000256" key="2">
    <source>
        <dbReference type="ARBA" id="ARBA00022448"/>
    </source>
</evidence>
<keyword evidence="8" id="KW-0406">Ion transport</keyword>
<dbReference type="Pfam" id="PF13715">
    <property type="entry name" value="CarbopepD_reg_2"/>
    <property type="match status" value="1"/>
</dbReference>
<dbReference type="InterPro" id="IPR008969">
    <property type="entry name" value="CarboxyPept-like_regulatory"/>
</dbReference>
<dbReference type="InterPro" id="IPR023997">
    <property type="entry name" value="TonB-dep_OMP_SusC/RagA_CS"/>
</dbReference>
<evidence type="ECO:0000256" key="12">
    <source>
        <dbReference type="PROSITE-ProRule" id="PRU01360"/>
    </source>
</evidence>
<keyword evidence="7" id="KW-0408">Iron</keyword>
<evidence type="ECO:0000256" key="4">
    <source>
        <dbReference type="ARBA" id="ARBA00022496"/>
    </source>
</evidence>
<name>A0ABQ6Q5M1_9BACT</name>
<dbReference type="SUPFAM" id="SSF49464">
    <property type="entry name" value="Carboxypeptidase regulatory domain-like"/>
    <property type="match status" value="1"/>
</dbReference>
<evidence type="ECO:0000256" key="3">
    <source>
        <dbReference type="ARBA" id="ARBA00022452"/>
    </source>
</evidence>
<dbReference type="EMBL" id="BTPE01000019">
    <property type="protein sequence ID" value="GMQ35473.1"/>
    <property type="molecule type" value="Genomic_DNA"/>
</dbReference>
<organism evidence="16 17">
    <name type="scientific">Algoriphagus taiwanensis</name>
    <dbReference type="NCBI Taxonomy" id="1445656"/>
    <lineage>
        <taxon>Bacteria</taxon>
        <taxon>Pseudomonadati</taxon>
        <taxon>Bacteroidota</taxon>
        <taxon>Cytophagia</taxon>
        <taxon>Cytophagales</taxon>
        <taxon>Cyclobacteriaceae</taxon>
        <taxon>Algoriphagus</taxon>
    </lineage>
</organism>
<dbReference type="SUPFAM" id="SSF56935">
    <property type="entry name" value="Porins"/>
    <property type="match status" value="1"/>
</dbReference>
<dbReference type="PANTHER" id="PTHR32552">
    <property type="entry name" value="FERRICHROME IRON RECEPTOR-RELATED"/>
    <property type="match status" value="1"/>
</dbReference>
<dbReference type="NCBIfam" id="TIGR04056">
    <property type="entry name" value="OMP_RagA_SusC"/>
    <property type="match status" value="1"/>
</dbReference>
<evidence type="ECO:0000256" key="13">
    <source>
        <dbReference type="RuleBase" id="RU003357"/>
    </source>
</evidence>
<evidence type="ECO:0000256" key="9">
    <source>
        <dbReference type="ARBA" id="ARBA00023077"/>
    </source>
</evidence>
<evidence type="ECO:0000256" key="8">
    <source>
        <dbReference type="ARBA" id="ARBA00023065"/>
    </source>
</evidence>